<sequence>MASGASSPSTKGKEFVAFPENYNGFICDPDNQIKLSAKPGTTNKLSLFNRGGAAVLYKIKCTNNSRISILDCAGILESDKEASIEIKRKKYDAGQEDNLCVMYLLLGEIGGDNACIEWRRATEQQIPTKNFIIKIVDA</sequence>
<name>A0AC34F8C3_9BILA</name>
<accession>A0AC34F8C3</accession>
<proteinExistence type="predicted"/>
<protein>
    <submittedName>
        <fullName evidence="2">Major sperm protein</fullName>
    </submittedName>
</protein>
<dbReference type="Proteomes" id="UP000887579">
    <property type="component" value="Unplaced"/>
</dbReference>
<reference evidence="2" key="1">
    <citation type="submission" date="2022-11" db="UniProtKB">
        <authorList>
            <consortium name="WormBaseParasite"/>
        </authorList>
    </citation>
    <scope>IDENTIFICATION</scope>
</reference>
<evidence type="ECO:0000313" key="1">
    <source>
        <dbReference type="Proteomes" id="UP000887579"/>
    </source>
</evidence>
<organism evidence="1 2">
    <name type="scientific">Panagrolaimus sp. ES5</name>
    <dbReference type="NCBI Taxonomy" id="591445"/>
    <lineage>
        <taxon>Eukaryota</taxon>
        <taxon>Metazoa</taxon>
        <taxon>Ecdysozoa</taxon>
        <taxon>Nematoda</taxon>
        <taxon>Chromadorea</taxon>
        <taxon>Rhabditida</taxon>
        <taxon>Tylenchina</taxon>
        <taxon>Panagrolaimomorpha</taxon>
        <taxon>Panagrolaimoidea</taxon>
        <taxon>Panagrolaimidae</taxon>
        <taxon>Panagrolaimus</taxon>
    </lineage>
</organism>
<evidence type="ECO:0000313" key="2">
    <source>
        <dbReference type="WBParaSite" id="ES5_v2.g13051.t1"/>
    </source>
</evidence>
<dbReference type="WBParaSite" id="ES5_v2.g13051.t1">
    <property type="protein sequence ID" value="ES5_v2.g13051.t1"/>
    <property type="gene ID" value="ES5_v2.g13051"/>
</dbReference>